<dbReference type="WBParaSite" id="PS1159_v2.g1024.t1">
    <property type="protein sequence ID" value="PS1159_v2.g1024.t1"/>
    <property type="gene ID" value="PS1159_v2.g1024"/>
</dbReference>
<name>A0AC35ES62_9BILA</name>
<sequence length="165" mass="18169">MKSSAKALIASSHNSTAENNTSFASLPKSLNGNNTSGKIILNSSNNDLRYCEACENQPIFSSFQEFAFHLRTQHCSKEGGSFVCRYGLNGVCQMLPVEGVSDEDYEKHIRKCHLKKSNSNSTTMLPENDIIDAVISKQNTLQRTISQASTIASSSNQKEPFTVNR</sequence>
<organism evidence="1 2">
    <name type="scientific">Panagrolaimus sp. PS1159</name>
    <dbReference type="NCBI Taxonomy" id="55785"/>
    <lineage>
        <taxon>Eukaryota</taxon>
        <taxon>Metazoa</taxon>
        <taxon>Ecdysozoa</taxon>
        <taxon>Nematoda</taxon>
        <taxon>Chromadorea</taxon>
        <taxon>Rhabditida</taxon>
        <taxon>Tylenchina</taxon>
        <taxon>Panagrolaimomorpha</taxon>
        <taxon>Panagrolaimoidea</taxon>
        <taxon>Panagrolaimidae</taxon>
        <taxon>Panagrolaimus</taxon>
    </lineage>
</organism>
<reference evidence="2" key="1">
    <citation type="submission" date="2022-11" db="UniProtKB">
        <authorList>
            <consortium name="WormBaseParasite"/>
        </authorList>
    </citation>
    <scope>IDENTIFICATION</scope>
</reference>
<evidence type="ECO:0000313" key="1">
    <source>
        <dbReference type="Proteomes" id="UP000887580"/>
    </source>
</evidence>
<evidence type="ECO:0000313" key="2">
    <source>
        <dbReference type="WBParaSite" id="PS1159_v2.g1024.t1"/>
    </source>
</evidence>
<dbReference type="Proteomes" id="UP000887580">
    <property type="component" value="Unplaced"/>
</dbReference>
<proteinExistence type="predicted"/>
<accession>A0AC35ES62</accession>
<protein>
    <submittedName>
        <fullName evidence="2">Uncharacterized protein</fullName>
    </submittedName>
</protein>